<evidence type="ECO:0000313" key="3">
    <source>
        <dbReference type="Proteomes" id="UP000315343"/>
    </source>
</evidence>
<evidence type="ECO:0000256" key="1">
    <source>
        <dbReference type="SAM" id="Phobius"/>
    </source>
</evidence>
<evidence type="ECO:0000313" key="2">
    <source>
        <dbReference type="EMBL" id="TWH83693.1"/>
    </source>
</evidence>
<keyword evidence="1" id="KW-0812">Transmembrane</keyword>
<keyword evidence="1" id="KW-0472">Membrane</keyword>
<dbReference type="AlphaFoldDB" id="A0A562JL55"/>
<dbReference type="EMBL" id="VLKH01000001">
    <property type="protein sequence ID" value="TWH83693.1"/>
    <property type="molecule type" value="Genomic_DNA"/>
</dbReference>
<proteinExistence type="predicted"/>
<accession>A0A562JL55</accession>
<dbReference type="OrthoDB" id="1696612at2"/>
<protein>
    <submittedName>
        <fullName evidence="2">Regulatory protein YycH of two-component signal transduction system YycFG</fullName>
    </submittedName>
</protein>
<reference evidence="2 3" key="1">
    <citation type="submission" date="2019-07" db="EMBL/GenBank/DDBJ databases">
        <title>Genomic Encyclopedia of Type Strains, Phase I: the one thousand microbial genomes (KMG-I) project.</title>
        <authorList>
            <person name="Kyrpides N."/>
        </authorList>
    </citation>
    <scope>NUCLEOTIDE SEQUENCE [LARGE SCALE GENOMIC DNA]</scope>
    <source>
        <strain evidence="2 3">DSM 13558</strain>
    </source>
</reference>
<organism evidence="2 3">
    <name type="scientific">Sedimentibacter saalensis</name>
    <dbReference type="NCBI Taxonomy" id="130788"/>
    <lineage>
        <taxon>Bacteria</taxon>
        <taxon>Bacillati</taxon>
        <taxon>Bacillota</taxon>
        <taxon>Tissierellia</taxon>
        <taxon>Sedimentibacter</taxon>
    </lineage>
</organism>
<dbReference type="Proteomes" id="UP000315343">
    <property type="component" value="Unassembled WGS sequence"/>
</dbReference>
<dbReference type="Gene3D" id="3.30.310.160">
    <property type="entry name" value="YycH protein, domain 2"/>
    <property type="match status" value="1"/>
</dbReference>
<gene>
    <name evidence="2" type="ORF">LY60_00305</name>
</gene>
<feature type="transmembrane region" description="Helical" evidence="1">
    <location>
        <begin position="9"/>
        <end position="27"/>
    </location>
</feature>
<dbReference type="InterPro" id="IPR042274">
    <property type="entry name" value="YycH/YycI_2"/>
</dbReference>
<name>A0A562JL55_9FIRM</name>
<keyword evidence="1" id="KW-1133">Transmembrane helix</keyword>
<keyword evidence="3" id="KW-1185">Reference proteome</keyword>
<dbReference type="RefSeq" id="WP_145079007.1">
    <property type="nucleotide sequence ID" value="NZ_DAMBUX010000009.1"/>
</dbReference>
<sequence>MIHKKIKNIVLFVMVVVCVYLSSYVWLQLPDFISSADTEDNVPDDIIVADIWEVVRPIKNIIKYKENYTVIYTDKFDMWGKTVHIINDAFQNYDKSSVTESAAFPKEYLKFDFSTNIPSEIFTGHMQLENAEINKAVKNIKNVIVDLENTKSLYFYDGINTVKIEGDNIDTSELLDIIKNFDFESETKYSFDQKIGDETVQVPVPLEVSAMNPVFVQSELDVFDTYRINEIAKDYFKNNYDYVRKSVEVSGNLVYTYRTEKVLKINEEGLLDFYDAVFDPNSVTDQYESFAAAVNFTEEFLGFPKDVYLSNLESIQHEGNYGYRYTFSYKILERPILFSKVRENTALQIDVVGNKVVSYKRFIRNIDDSQMDKMNNTQILPAVEVISRNLDTGESVTAEGTVSEIKPIKIEMIKDINNIYLGYFDLARISKEQMLRVVWVIETNNKRYIFNATTGALIEEW</sequence>
<comment type="caution">
    <text evidence="2">The sequence shown here is derived from an EMBL/GenBank/DDBJ whole genome shotgun (WGS) entry which is preliminary data.</text>
</comment>